<reference evidence="2" key="1">
    <citation type="journal article" date="2020" name="Stud. Mycol.">
        <title>101 Dothideomycetes genomes: a test case for predicting lifestyles and emergence of pathogens.</title>
        <authorList>
            <person name="Haridas S."/>
            <person name="Albert R."/>
            <person name="Binder M."/>
            <person name="Bloem J."/>
            <person name="Labutti K."/>
            <person name="Salamov A."/>
            <person name="Andreopoulos B."/>
            <person name="Baker S."/>
            <person name="Barry K."/>
            <person name="Bills G."/>
            <person name="Bluhm B."/>
            <person name="Cannon C."/>
            <person name="Castanera R."/>
            <person name="Culley D."/>
            <person name="Daum C."/>
            <person name="Ezra D."/>
            <person name="Gonzalez J."/>
            <person name="Henrissat B."/>
            <person name="Kuo A."/>
            <person name="Liang C."/>
            <person name="Lipzen A."/>
            <person name="Lutzoni F."/>
            <person name="Magnuson J."/>
            <person name="Mondo S."/>
            <person name="Nolan M."/>
            <person name="Ohm R."/>
            <person name="Pangilinan J."/>
            <person name="Park H.-J."/>
            <person name="Ramirez L."/>
            <person name="Alfaro M."/>
            <person name="Sun H."/>
            <person name="Tritt A."/>
            <person name="Yoshinaga Y."/>
            <person name="Zwiers L.-H."/>
            <person name="Turgeon B."/>
            <person name="Goodwin S."/>
            <person name="Spatafora J."/>
            <person name="Crous P."/>
            <person name="Grigoriev I."/>
        </authorList>
    </citation>
    <scope>NUCLEOTIDE SEQUENCE</scope>
    <source>
        <strain evidence="2">CBS 473.64</strain>
    </source>
</reference>
<keyword evidence="1" id="KW-0732">Signal</keyword>
<dbReference type="AlphaFoldDB" id="A0A6A6SBR2"/>
<evidence type="ECO:0008006" key="4">
    <source>
        <dbReference type="Google" id="ProtNLM"/>
    </source>
</evidence>
<gene>
    <name evidence="2" type="ORF">P280DRAFT_465972</name>
</gene>
<evidence type="ECO:0000256" key="1">
    <source>
        <dbReference type="SAM" id="SignalP"/>
    </source>
</evidence>
<feature type="chain" id="PRO_5025452601" description="GPI anchored protein" evidence="1">
    <location>
        <begin position="17"/>
        <end position="213"/>
    </location>
</feature>
<name>A0A6A6SBR2_9PLEO</name>
<evidence type="ECO:0000313" key="2">
    <source>
        <dbReference type="EMBL" id="KAF2644692.1"/>
    </source>
</evidence>
<dbReference type="OrthoDB" id="4991875at2759"/>
<accession>A0A6A6SBR2</accession>
<protein>
    <recommendedName>
        <fullName evidence="4">GPI anchored protein</fullName>
    </recommendedName>
</protein>
<feature type="signal peptide" evidence="1">
    <location>
        <begin position="1"/>
        <end position="16"/>
    </location>
</feature>
<evidence type="ECO:0000313" key="3">
    <source>
        <dbReference type="Proteomes" id="UP000799753"/>
    </source>
</evidence>
<keyword evidence="3" id="KW-1185">Reference proteome</keyword>
<dbReference type="Proteomes" id="UP000799753">
    <property type="component" value="Unassembled WGS sequence"/>
</dbReference>
<dbReference type="EMBL" id="MU006778">
    <property type="protein sequence ID" value="KAF2644692.1"/>
    <property type="molecule type" value="Genomic_DNA"/>
</dbReference>
<dbReference type="PANTHER" id="PTHR40640">
    <property type="entry name" value="ANCHORED GLYCOPROTEIN, PUTATIVE (AFU_ORTHOLOGUE AFUA_8G04860)-RELATED"/>
    <property type="match status" value="1"/>
</dbReference>
<dbReference type="PANTHER" id="PTHR40640:SF1">
    <property type="entry name" value="ANCHORED GLYCOPROTEIN, PUTATIVE (AFU_ORTHOLOGUE AFUA_8G04860)-RELATED"/>
    <property type="match status" value="1"/>
</dbReference>
<sequence length="213" mass="20687">MRHSIALSTLFSAALATTDLPFFWPGGSDVNSTNAVASIIVADKGTTVVELSCPKSVDLNDCGWGTGELTMSIISASTYQAALSQVNFKCTSSQSANVQCAMGYVMDDESDGQTNTVFATTTLSGSSAALQTATVTAGEDKLKAAGTAAASGTAATSASAGAKASSSAASATGSAASASASASASAQPSSAATRFGVEGAVLAAMVGGAALVL</sequence>
<organism evidence="2 3">
    <name type="scientific">Massarina eburnea CBS 473.64</name>
    <dbReference type="NCBI Taxonomy" id="1395130"/>
    <lineage>
        <taxon>Eukaryota</taxon>
        <taxon>Fungi</taxon>
        <taxon>Dikarya</taxon>
        <taxon>Ascomycota</taxon>
        <taxon>Pezizomycotina</taxon>
        <taxon>Dothideomycetes</taxon>
        <taxon>Pleosporomycetidae</taxon>
        <taxon>Pleosporales</taxon>
        <taxon>Massarineae</taxon>
        <taxon>Massarinaceae</taxon>
        <taxon>Massarina</taxon>
    </lineage>
</organism>
<proteinExistence type="predicted"/>